<feature type="binding site" evidence="9">
    <location>
        <begin position="95"/>
        <end position="97"/>
    </location>
    <ligand>
        <name>ATP</name>
        <dbReference type="ChEBI" id="CHEBI:30616"/>
    </ligand>
</feature>
<dbReference type="EC" id="2.7.7.3" evidence="9"/>
<dbReference type="GO" id="GO:0005524">
    <property type="term" value="F:ATP binding"/>
    <property type="evidence" value="ECO:0007669"/>
    <property type="project" value="UniProtKB-KW"/>
</dbReference>
<comment type="caution">
    <text evidence="11">The sequence shown here is derived from an EMBL/GenBank/DDBJ whole genome shotgun (WGS) entry which is preliminary data.</text>
</comment>
<accession>A0A2N5XT51</accession>
<dbReference type="UniPathway" id="UPA00241">
    <property type="reaction ID" value="UER00355"/>
</dbReference>
<dbReference type="EMBL" id="PKUQ01000016">
    <property type="protein sequence ID" value="PLW77650.1"/>
    <property type="molecule type" value="Genomic_DNA"/>
</dbReference>
<dbReference type="AlphaFoldDB" id="A0A2N5XT51"/>
<dbReference type="PANTHER" id="PTHR21342">
    <property type="entry name" value="PHOSPHOPANTETHEINE ADENYLYLTRANSFERASE"/>
    <property type="match status" value="1"/>
</dbReference>
<evidence type="ECO:0000256" key="5">
    <source>
        <dbReference type="ARBA" id="ARBA00022840"/>
    </source>
</evidence>
<protein>
    <recommendedName>
        <fullName evidence="9">Phosphopantetheine adenylyltransferase</fullName>
        <ecNumber evidence="9">2.7.7.3</ecNumber>
    </recommendedName>
    <alternativeName>
        <fullName evidence="9">Dephospho-CoA pyrophosphorylase</fullName>
    </alternativeName>
    <alternativeName>
        <fullName evidence="9">Pantetheine-phosphate adenylyltransferase</fullName>
        <shortName evidence="9">PPAT</shortName>
    </alternativeName>
</protein>
<evidence type="ECO:0000256" key="8">
    <source>
        <dbReference type="ARBA" id="ARBA00029346"/>
    </source>
</evidence>
<comment type="cofactor">
    <cofactor evidence="9">
        <name>Mg(2+)</name>
        <dbReference type="ChEBI" id="CHEBI:18420"/>
    </cofactor>
</comment>
<keyword evidence="3 9" id="KW-0548">Nucleotidyltransferase</keyword>
<dbReference type="HAMAP" id="MF_00151">
    <property type="entry name" value="PPAT_bact"/>
    <property type="match status" value="1"/>
</dbReference>
<dbReference type="NCBIfam" id="TIGR01510">
    <property type="entry name" value="coaD_prev_kdtB"/>
    <property type="match status" value="1"/>
</dbReference>
<evidence type="ECO:0000256" key="3">
    <source>
        <dbReference type="ARBA" id="ARBA00022695"/>
    </source>
</evidence>
<feature type="binding site" evidence="9">
    <location>
        <position position="80"/>
    </location>
    <ligand>
        <name>substrate</name>
    </ligand>
</feature>
<dbReference type="GO" id="GO:0004595">
    <property type="term" value="F:pantetheine-phosphate adenylyltransferase activity"/>
    <property type="evidence" value="ECO:0007669"/>
    <property type="project" value="UniProtKB-UniRule"/>
</dbReference>
<dbReference type="CDD" id="cd02163">
    <property type="entry name" value="PPAT"/>
    <property type="match status" value="1"/>
</dbReference>
<comment type="function">
    <text evidence="9">Reversibly transfers an adenylyl group from ATP to 4'-phosphopantetheine, yielding dephospho-CoA (dPCoA) and pyrophosphate.</text>
</comment>
<dbReference type="GO" id="GO:0015937">
    <property type="term" value="P:coenzyme A biosynthetic process"/>
    <property type="evidence" value="ECO:0007669"/>
    <property type="project" value="UniProtKB-UniRule"/>
</dbReference>
<dbReference type="Gene3D" id="3.40.50.620">
    <property type="entry name" value="HUPs"/>
    <property type="match status" value="1"/>
</dbReference>
<keyword evidence="7 9" id="KW-0173">Coenzyme A biosynthesis</keyword>
<feature type="binding site" evidence="9">
    <location>
        <position position="19"/>
    </location>
    <ligand>
        <name>ATP</name>
        <dbReference type="ChEBI" id="CHEBI:30616"/>
    </ligand>
</feature>
<dbReference type="SUPFAM" id="SSF52374">
    <property type="entry name" value="Nucleotidylyl transferase"/>
    <property type="match status" value="1"/>
</dbReference>
<dbReference type="GO" id="GO:0005737">
    <property type="term" value="C:cytoplasm"/>
    <property type="evidence" value="ECO:0007669"/>
    <property type="project" value="UniProtKB-SubCell"/>
</dbReference>
<proteinExistence type="inferred from homology"/>
<dbReference type="InterPro" id="IPR004821">
    <property type="entry name" value="Cyt_trans-like"/>
</dbReference>
<feature type="domain" description="Cytidyltransferase-like" evidence="10">
    <location>
        <begin position="7"/>
        <end position="140"/>
    </location>
</feature>
<dbReference type="PRINTS" id="PR01020">
    <property type="entry name" value="LPSBIOSNTHSS"/>
</dbReference>
<reference evidence="11 12" key="1">
    <citation type="submission" date="2018-01" db="EMBL/GenBank/DDBJ databases">
        <title>The draft genome sequence of Cohaesibacter sp. H1304.</title>
        <authorList>
            <person name="Wang N.-N."/>
            <person name="Du Z.-J."/>
        </authorList>
    </citation>
    <scope>NUCLEOTIDE SEQUENCE [LARGE SCALE GENOMIC DNA]</scope>
    <source>
        <strain evidence="11 12">H1304</strain>
    </source>
</reference>
<keyword evidence="1 9" id="KW-0963">Cytoplasm</keyword>
<dbReference type="InterPro" id="IPR001980">
    <property type="entry name" value="PPAT"/>
</dbReference>
<comment type="catalytic activity">
    <reaction evidence="8 9">
        <text>(R)-4'-phosphopantetheine + ATP + H(+) = 3'-dephospho-CoA + diphosphate</text>
        <dbReference type="Rhea" id="RHEA:19801"/>
        <dbReference type="ChEBI" id="CHEBI:15378"/>
        <dbReference type="ChEBI" id="CHEBI:30616"/>
        <dbReference type="ChEBI" id="CHEBI:33019"/>
        <dbReference type="ChEBI" id="CHEBI:57328"/>
        <dbReference type="ChEBI" id="CHEBI:61723"/>
        <dbReference type="EC" id="2.7.7.3"/>
    </reaction>
</comment>
<dbReference type="OrthoDB" id="9806661at2"/>
<evidence type="ECO:0000256" key="7">
    <source>
        <dbReference type="ARBA" id="ARBA00022993"/>
    </source>
</evidence>
<comment type="similarity">
    <text evidence="9">Belongs to the bacterial CoaD family.</text>
</comment>
<feature type="binding site" evidence="9">
    <location>
        <begin position="130"/>
        <end position="136"/>
    </location>
    <ligand>
        <name>ATP</name>
        <dbReference type="ChEBI" id="CHEBI:30616"/>
    </ligand>
</feature>
<keyword evidence="12" id="KW-1185">Reference proteome</keyword>
<dbReference type="Proteomes" id="UP000234881">
    <property type="component" value="Unassembled WGS sequence"/>
</dbReference>
<evidence type="ECO:0000256" key="6">
    <source>
        <dbReference type="ARBA" id="ARBA00022842"/>
    </source>
</evidence>
<dbReference type="NCBIfam" id="TIGR00125">
    <property type="entry name" value="cyt_tran_rel"/>
    <property type="match status" value="1"/>
</dbReference>
<evidence type="ECO:0000256" key="4">
    <source>
        <dbReference type="ARBA" id="ARBA00022741"/>
    </source>
</evidence>
<name>A0A2N5XT51_9HYPH</name>
<feature type="binding site" evidence="9">
    <location>
        <position position="105"/>
    </location>
    <ligand>
        <name>ATP</name>
        <dbReference type="ChEBI" id="CHEBI:30616"/>
    </ligand>
</feature>
<feature type="site" description="Transition state stabilizer" evidence="9">
    <location>
        <position position="19"/>
    </location>
</feature>
<feature type="binding site" evidence="9">
    <location>
        <begin position="11"/>
        <end position="12"/>
    </location>
    <ligand>
        <name>ATP</name>
        <dbReference type="ChEBI" id="CHEBI:30616"/>
    </ligand>
</feature>
<organism evidence="11 12">
    <name type="scientific">Cohaesibacter celericrescens</name>
    <dbReference type="NCBI Taxonomy" id="2067669"/>
    <lineage>
        <taxon>Bacteria</taxon>
        <taxon>Pseudomonadati</taxon>
        <taxon>Pseudomonadota</taxon>
        <taxon>Alphaproteobacteria</taxon>
        <taxon>Hyphomicrobiales</taxon>
        <taxon>Cohaesibacteraceae</taxon>
    </lineage>
</organism>
<keyword evidence="5 9" id="KW-0067">ATP-binding</keyword>
<comment type="pathway">
    <text evidence="9">Cofactor biosynthesis; coenzyme A biosynthesis; CoA from (R)-pantothenate: step 4/5.</text>
</comment>
<dbReference type="RefSeq" id="WP_101533666.1">
    <property type="nucleotide sequence ID" value="NZ_PKUQ01000016.1"/>
</dbReference>
<feature type="binding site" evidence="9">
    <location>
        <position position="94"/>
    </location>
    <ligand>
        <name>substrate</name>
    </ligand>
</feature>
<comment type="subunit">
    <text evidence="9">Homohexamer.</text>
</comment>
<evidence type="ECO:0000313" key="11">
    <source>
        <dbReference type="EMBL" id="PLW77650.1"/>
    </source>
</evidence>
<keyword evidence="4 9" id="KW-0547">Nucleotide-binding</keyword>
<keyword evidence="6 9" id="KW-0460">Magnesium</keyword>
<gene>
    <name evidence="9" type="primary">coaD</name>
    <name evidence="11" type="ORF">C0081_10155</name>
</gene>
<dbReference type="Pfam" id="PF01467">
    <property type="entry name" value="CTP_transf_like"/>
    <property type="match status" value="1"/>
</dbReference>
<evidence type="ECO:0000259" key="10">
    <source>
        <dbReference type="Pfam" id="PF01467"/>
    </source>
</evidence>
<evidence type="ECO:0000313" key="12">
    <source>
        <dbReference type="Proteomes" id="UP000234881"/>
    </source>
</evidence>
<evidence type="ECO:0000256" key="9">
    <source>
        <dbReference type="HAMAP-Rule" id="MF_00151"/>
    </source>
</evidence>
<evidence type="ECO:0000256" key="2">
    <source>
        <dbReference type="ARBA" id="ARBA00022679"/>
    </source>
</evidence>
<comment type="subcellular location">
    <subcellularLocation>
        <location evidence="9">Cytoplasm</location>
    </subcellularLocation>
</comment>
<sequence>MSEKIALYPGSFDPITFGHIDVVRRACHFTDKLVLAVGVHHGKKPVFTKEERFEMINTIVAPIAQATKTDFEVVSFDDLVVDAAMRAGATIMIRGLRDGSDFDYEMQLSGMNEKMAPHIQTVFVPSSGDTRHITASLVRQIAAMSGDITPFVPDAVKSAFDKKLSS</sequence>
<dbReference type="PANTHER" id="PTHR21342:SF1">
    <property type="entry name" value="PHOSPHOPANTETHEINE ADENYLYLTRANSFERASE"/>
    <property type="match status" value="1"/>
</dbReference>
<feature type="binding site" evidence="9">
    <location>
        <position position="43"/>
    </location>
    <ligand>
        <name>substrate</name>
    </ligand>
</feature>
<evidence type="ECO:0000256" key="1">
    <source>
        <dbReference type="ARBA" id="ARBA00022490"/>
    </source>
</evidence>
<dbReference type="InterPro" id="IPR014729">
    <property type="entry name" value="Rossmann-like_a/b/a_fold"/>
</dbReference>
<feature type="binding site" evidence="9">
    <location>
        <position position="11"/>
    </location>
    <ligand>
        <name>substrate</name>
    </ligand>
</feature>
<keyword evidence="2 9" id="KW-0808">Transferase</keyword>